<dbReference type="Proteomes" id="UP001056012">
    <property type="component" value="Chromosome 4"/>
</dbReference>
<sequence>MASSSAYDAKNSPERLRQRIVNPAYSMPGLKTPRIVMSDRYGSRPALKPALVSLARTLALFDLQLVQRVQKFHQKSSSSIDETRKAAALLLLEDCNDIRQQWRDIDSGKCQFSELYMTSDLLVPIWAEGLRIIKDVIRSKQVSSEQSNKRNVFARILLDYESLAGRLQERMVDAARQGLFDPDFLNPIQERWLRLDETIDLHYNLCNVDADEDMHSFCRQSPTW</sequence>
<name>A0A9Q9DUL7_CURCL</name>
<dbReference type="EMBL" id="CP089277">
    <property type="protein sequence ID" value="USP78909.1"/>
    <property type="molecule type" value="Genomic_DNA"/>
</dbReference>
<keyword evidence="2" id="KW-1185">Reference proteome</keyword>
<gene>
    <name evidence="1" type="ORF">yc1106_06183</name>
</gene>
<evidence type="ECO:0000313" key="2">
    <source>
        <dbReference type="Proteomes" id="UP001056012"/>
    </source>
</evidence>
<dbReference type="OrthoDB" id="3560543at2759"/>
<proteinExistence type="predicted"/>
<protein>
    <submittedName>
        <fullName evidence="1">Uncharacterized protein</fullName>
    </submittedName>
</protein>
<organism evidence="1 2">
    <name type="scientific">Curvularia clavata</name>
    <dbReference type="NCBI Taxonomy" id="95742"/>
    <lineage>
        <taxon>Eukaryota</taxon>
        <taxon>Fungi</taxon>
        <taxon>Dikarya</taxon>
        <taxon>Ascomycota</taxon>
        <taxon>Pezizomycotina</taxon>
        <taxon>Dothideomycetes</taxon>
        <taxon>Pleosporomycetidae</taxon>
        <taxon>Pleosporales</taxon>
        <taxon>Pleosporineae</taxon>
        <taxon>Pleosporaceae</taxon>
        <taxon>Curvularia</taxon>
    </lineage>
</organism>
<evidence type="ECO:0000313" key="1">
    <source>
        <dbReference type="EMBL" id="USP78909.1"/>
    </source>
</evidence>
<dbReference type="VEuPathDB" id="FungiDB:yc1106_06183"/>
<accession>A0A9Q9DUL7</accession>
<dbReference type="AlphaFoldDB" id="A0A9Q9DUL7"/>
<reference evidence="1" key="1">
    <citation type="submission" date="2021-12" db="EMBL/GenBank/DDBJ databases">
        <title>Curvularia clavata genome.</title>
        <authorList>
            <person name="Cao Y."/>
        </authorList>
    </citation>
    <scope>NUCLEOTIDE SEQUENCE</scope>
    <source>
        <strain evidence="1">Yc1106</strain>
    </source>
</reference>